<keyword evidence="2" id="KW-1185">Reference proteome</keyword>
<dbReference type="Proteomes" id="UP000749559">
    <property type="component" value="Unassembled WGS sequence"/>
</dbReference>
<dbReference type="EMBL" id="CAIIXF020000001">
    <property type="protein sequence ID" value="CAH1772542.1"/>
    <property type="molecule type" value="Genomic_DNA"/>
</dbReference>
<protein>
    <submittedName>
        <fullName evidence="1">Uncharacterized protein</fullName>
    </submittedName>
</protein>
<feature type="non-terminal residue" evidence="1">
    <location>
        <position position="1"/>
    </location>
</feature>
<dbReference type="OrthoDB" id="10047222at2759"/>
<evidence type="ECO:0000313" key="2">
    <source>
        <dbReference type="Proteomes" id="UP000749559"/>
    </source>
</evidence>
<evidence type="ECO:0000313" key="1">
    <source>
        <dbReference type="EMBL" id="CAH1772542.1"/>
    </source>
</evidence>
<sequence length="110" mass="13068">SYEPSVTNFYFYEIAIWSWHLLIKALKFLAYQIFEFLWHMFILLQAEDAPDEDRVYKRVAVVEDFFDIIYSVHVEMEGRSGKHAGQKRTYKAVSRRTVMFGPHCLVTSHT</sequence>
<name>A0A8J1UX74_OWEFU</name>
<proteinExistence type="predicted"/>
<organism evidence="1 2">
    <name type="scientific">Owenia fusiformis</name>
    <name type="common">Polychaete worm</name>
    <dbReference type="NCBI Taxonomy" id="6347"/>
    <lineage>
        <taxon>Eukaryota</taxon>
        <taxon>Metazoa</taxon>
        <taxon>Spiralia</taxon>
        <taxon>Lophotrochozoa</taxon>
        <taxon>Annelida</taxon>
        <taxon>Polychaeta</taxon>
        <taxon>Sedentaria</taxon>
        <taxon>Canalipalpata</taxon>
        <taxon>Sabellida</taxon>
        <taxon>Oweniida</taxon>
        <taxon>Oweniidae</taxon>
        <taxon>Owenia</taxon>
    </lineage>
</organism>
<accession>A0A8J1UX74</accession>
<gene>
    <name evidence="1" type="ORF">OFUS_LOCUS290</name>
</gene>
<dbReference type="AlphaFoldDB" id="A0A8J1UX74"/>
<comment type="caution">
    <text evidence="1">The sequence shown here is derived from an EMBL/GenBank/DDBJ whole genome shotgun (WGS) entry which is preliminary data.</text>
</comment>
<reference evidence="1" key="1">
    <citation type="submission" date="2022-03" db="EMBL/GenBank/DDBJ databases">
        <authorList>
            <person name="Martin C."/>
        </authorList>
    </citation>
    <scope>NUCLEOTIDE SEQUENCE</scope>
</reference>